<protein>
    <recommendedName>
        <fullName evidence="5">PPM-type phosphatase domain-containing protein</fullName>
    </recommendedName>
</protein>
<dbReference type="Gene3D" id="3.60.40.10">
    <property type="entry name" value="PPM-type phosphatase domain"/>
    <property type="match status" value="1"/>
</dbReference>
<proteinExistence type="inferred from homology"/>
<evidence type="ECO:0000259" key="5">
    <source>
        <dbReference type="PROSITE" id="PS51746"/>
    </source>
</evidence>
<evidence type="ECO:0000313" key="7">
    <source>
        <dbReference type="Proteomes" id="UP001515480"/>
    </source>
</evidence>
<dbReference type="Proteomes" id="UP001515480">
    <property type="component" value="Unassembled WGS sequence"/>
</dbReference>
<accession>A0AB34IKN0</accession>
<dbReference type="PANTHER" id="PTHR47992">
    <property type="entry name" value="PROTEIN PHOSPHATASE"/>
    <property type="match status" value="1"/>
</dbReference>
<dbReference type="InterPro" id="IPR001932">
    <property type="entry name" value="PPM-type_phosphatase-like_dom"/>
</dbReference>
<dbReference type="EMBL" id="JBGBPQ010000022">
    <property type="protein sequence ID" value="KAL1502956.1"/>
    <property type="molecule type" value="Genomic_DNA"/>
</dbReference>
<dbReference type="SUPFAM" id="SSF81606">
    <property type="entry name" value="PP2C-like"/>
    <property type="match status" value="1"/>
</dbReference>
<keyword evidence="2 4" id="KW-0378">Hydrolase</keyword>
<gene>
    <name evidence="6" type="ORF">AB1Y20_011027</name>
</gene>
<evidence type="ECO:0000256" key="3">
    <source>
        <dbReference type="ARBA" id="ARBA00022912"/>
    </source>
</evidence>
<evidence type="ECO:0000256" key="4">
    <source>
        <dbReference type="RuleBase" id="RU003465"/>
    </source>
</evidence>
<evidence type="ECO:0000313" key="6">
    <source>
        <dbReference type="EMBL" id="KAL1502956.1"/>
    </source>
</evidence>
<dbReference type="GO" id="GO:0046872">
    <property type="term" value="F:metal ion binding"/>
    <property type="evidence" value="ECO:0007669"/>
    <property type="project" value="UniProtKB-KW"/>
</dbReference>
<evidence type="ECO:0000256" key="1">
    <source>
        <dbReference type="ARBA" id="ARBA00022723"/>
    </source>
</evidence>
<sequence>MGCSSSKTEPAYLRCTPLEETEVRSFKQERSKEHHEHTYAACATMDPPPPLPISSSKVGIYSNAGYKRRFGCPPQTTNQDRGLISYPLGGNSEQMMLAVFDGHGDYGHEVSDFVAFTLPREYELRPPGDVEHRLCCAATATERKMREKFPTAADKSGTTAVAAVLSPTGLTVACVGDSRCVLGRSLPCGGWEAVPLTIDQTGSLEEEAARIKAAGGTLHVNPCKNSCRVIHPEGYSLAMTRALGDWVFDGMGKICDPVFTTVELGAEDRCVILASDGLWEFITSQEAIDICLQHHESATKACRALITQATFQWQKVHKGDYRDDITIIVAFLKDLFDNASADDQEGAARTVVLDAAGTKLQPDQCGS</sequence>
<dbReference type="SMART" id="SM00332">
    <property type="entry name" value="PP2Cc"/>
    <property type="match status" value="1"/>
</dbReference>
<keyword evidence="7" id="KW-1185">Reference proteome</keyword>
<name>A0AB34IKN0_PRYPA</name>
<dbReference type="GO" id="GO:0004722">
    <property type="term" value="F:protein serine/threonine phosphatase activity"/>
    <property type="evidence" value="ECO:0007669"/>
    <property type="project" value="InterPro"/>
</dbReference>
<dbReference type="InterPro" id="IPR015655">
    <property type="entry name" value="PP2C"/>
</dbReference>
<dbReference type="InterPro" id="IPR000222">
    <property type="entry name" value="PP2C_BS"/>
</dbReference>
<dbReference type="AlphaFoldDB" id="A0AB34IKN0"/>
<dbReference type="InterPro" id="IPR036457">
    <property type="entry name" value="PPM-type-like_dom_sf"/>
</dbReference>
<evidence type="ECO:0000256" key="2">
    <source>
        <dbReference type="ARBA" id="ARBA00022801"/>
    </source>
</evidence>
<keyword evidence="1" id="KW-0479">Metal-binding</keyword>
<comment type="similarity">
    <text evidence="4">Belongs to the PP2C family.</text>
</comment>
<dbReference type="PROSITE" id="PS51746">
    <property type="entry name" value="PPM_2"/>
    <property type="match status" value="1"/>
</dbReference>
<feature type="domain" description="PPM-type phosphatase" evidence="5">
    <location>
        <begin position="57"/>
        <end position="332"/>
    </location>
</feature>
<dbReference type="CDD" id="cd00143">
    <property type="entry name" value="PP2Cc"/>
    <property type="match status" value="1"/>
</dbReference>
<reference evidence="6 7" key="1">
    <citation type="journal article" date="2024" name="Science">
        <title>Giant polyketide synthase enzymes in the biosynthesis of giant marine polyether toxins.</title>
        <authorList>
            <person name="Fallon T.R."/>
            <person name="Shende V.V."/>
            <person name="Wierzbicki I.H."/>
            <person name="Pendleton A.L."/>
            <person name="Watervoot N.F."/>
            <person name="Auber R.P."/>
            <person name="Gonzalez D.J."/>
            <person name="Wisecaver J.H."/>
            <person name="Moore B.S."/>
        </authorList>
    </citation>
    <scope>NUCLEOTIDE SEQUENCE [LARGE SCALE GENOMIC DNA]</scope>
    <source>
        <strain evidence="6 7">12B1</strain>
    </source>
</reference>
<dbReference type="PROSITE" id="PS01032">
    <property type="entry name" value="PPM_1"/>
    <property type="match status" value="1"/>
</dbReference>
<organism evidence="6 7">
    <name type="scientific">Prymnesium parvum</name>
    <name type="common">Toxic golden alga</name>
    <dbReference type="NCBI Taxonomy" id="97485"/>
    <lineage>
        <taxon>Eukaryota</taxon>
        <taxon>Haptista</taxon>
        <taxon>Haptophyta</taxon>
        <taxon>Prymnesiophyceae</taxon>
        <taxon>Prymnesiales</taxon>
        <taxon>Prymnesiaceae</taxon>
        <taxon>Prymnesium</taxon>
    </lineage>
</organism>
<comment type="caution">
    <text evidence="6">The sequence shown here is derived from an EMBL/GenBank/DDBJ whole genome shotgun (WGS) entry which is preliminary data.</text>
</comment>
<dbReference type="Pfam" id="PF00481">
    <property type="entry name" value="PP2C"/>
    <property type="match status" value="1"/>
</dbReference>
<keyword evidence="3 4" id="KW-0904">Protein phosphatase</keyword>